<name>A0A9D1Z398_9FIRM</name>
<sequence length="70" mass="8021">MDLKNNQILVGTLLDTPASRAVFQRRFGKLLKHPMVPAARSLTLEQLLGFARLYLPKSVIQDTMEELRRL</sequence>
<reference evidence="1" key="2">
    <citation type="submission" date="2021-04" db="EMBL/GenBank/DDBJ databases">
        <authorList>
            <person name="Gilroy R."/>
        </authorList>
    </citation>
    <scope>NUCLEOTIDE SEQUENCE</scope>
    <source>
        <strain evidence="1">CHK33-7979</strain>
    </source>
</reference>
<gene>
    <name evidence="1" type="ORF">H9826_04805</name>
</gene>
<accession>A0A9D1Z398</accession>
<comment type="caution">
    <text evidence="1">The sequence shown here is derived from an EMBL/GenBank/DDBJ whole genome shotgun (WGS) entry which is preliminary data.</text>
</comment>
<dbReference type="Proteomes" id="UP000886824">
    <property type="component" value="Unassembled WGS sequence"/>
</dbReference>
<organism evidence="1 2">
    <name type="scientific">Candidatus Intestinimonas merdavium</name>
    <dbReference type="NCBI Taxonomy" id="2838622"/>
    <lineage>
        <taxon>Bacteria</taxon>
        <taxon>Bacillati</taxon>
        <taxon>Bacillota</taxon>
        <taxon>Clostridia</taxon>
        <taxon>Eubacteriales</taxon>
        <taxon>Intestinimonas</taxon>
    </lineage>
</organism>
<dbReference type="EMBL" id="DXCX01000049">
    <property type="protein sequence ID" value="HIY73279.1"/>
    <property type="molecule type" value="Genomic_DNA"/>
</dbReference>
<proteinExistence type="predicted"/>
<evidence type="ECO:0000313" key="1">
    <source>
        <dbReference type="EMBL" id="HIY73279.1"/>
    </source>
</evidence>
<evidence type="ECO:0000313" key="2">
    <source>
        <dbReference type="Proteomes" id="UP000886824"/>
    </source>
</evidence>
<protein>
    <submittedName>
        <fullName evidence="1">Uncharacterized protein</fullName>
    </submittedName>
</protein>
<reference evidence="1" key="1">
    <citation type="journal article" date="2021" name="PeerJ">
        <title>Extensive microbial diversity within the chicken gut microbiome revealed by metagenomics and culture.</title>
        <authorList>
            <person name="Gilroy R."/>
            <person name="Ravi A."/>
            <person name="Getino M."/>
            <person name="Pursley I."/>
            <person name="Horton D.L."/>
            <person name="Alikhan N.F."/>
            <person name="Baker D."/>
            <person name="Gharbi K."/>
            <person name="Hall N."/>
            <person name="Watson M."/>
            <person name="Adriaenssens E.M."/>
            <person name="Foster-Nyarko E."/>
            <person name="Jarju S."/>
            <person name="Secka A."/>
            <person name="Antonio M."/>
            <person name="Oren A."/>
            <person name="Chaudhuri R.R."/>
            <person name="La Ragione R."/>
            <person name="Hildebrand F."/>
            <person name="Pallen M.J."/>
        </authorList>
    </citation>
    <scope>NUCLEOTIDE SEQUENCE</scope>
    <source>
        <strain evidence="1">CHK33-7979</strain>
    </source>
</reference>
<dbReference type="AlphaFoldDB" id="A0A9D1Z398"/>